<dbReference type="EMBL" id="JABTCF010000017">
    <property type="protein sequence ID" value="MBD0780005.1"/>
    <property type="molecule type" value="Genomic_DNA"/>
</dbReference>
<feature type="non-terminal residue" evidence="1">
    <location>
        <position position="53"/>
    </location>
</feature>
<comment type="caution">
    <text evidence="1">The sequence shown here is derived from an EMBL/GenBank/DDBJ whole genome shotgun (WGS) entry which is preliminary data.</text>
</comment>
<sequence>MNDSESPYVKRTQKDYSMSFKLQLVSSIENGELTATQAVERYGIQARSTVTGW</sequence>
<name>A0ABR7V8J8_9FLAO</name>
<dbReference type="InterPro" id="IPR036388">
    <property type="entry name" value="WH-like_DNA-bd_sf"/>
</dbReference>
<organism evidence="1 3">
    <name type="scientific">Maribacter aquimaris</name>
    <dbReference type="NCBI Taxonomy" id="2737171"/>
    <lineage>
        <taxon>Bacteria</taxon>
        <taxon>Pseudomonadati</taxon>
        <taxon>Bacteroidota</taxon>
        <taxon>Flavobacteriia</taxon>
        <taxon>Flavobacteriales</taxon>
        <taxon>Flavobacteriaceae</taxon>
        <taxon>Maribacter</taxon>
    </lineage>
</organism>
<protein>
    <submittedName>
        <fullName evidence="1">IS3 family transposase</fullName>
    </submittedName>
</protein>
<evidence type="ECO:0000313" key="1">
    <source>
        <dbReference type="EMBL" id="MBD0779642.1"/>
    </source>
</evidence>
<evidence type="ECO:0000313" key="3">
    <source>
        <dbReference type="Proteomes" id="UP001166021"/>
    </source>
</evidence>
<reference evidence="1" key="1">
    <citation type="submission" date="2020-05" db="EMBL/GenBank/DDBJ databases">
        <title>The draft genome sequence of Maribacter sp. ANRC-HE7.</title>
        <authorList>
            <person name="Mu L."/>
        </authorList>
    </citation>
    <scope>NUCLEOTIDE SEQUENCE</scope>
    <source>
        <strain evidence="1">ANRC-HE7</strain>
    </source>
</reference>
<accession>A0ABR7V8J8</accession>
<evidence type="ECO:0000313" key="2">
    <source>
        <dbReference type="EMBL" id="MBD0780005.1"/>
    </source>
</evidence>
<keyword evidence="3" id="KW-1185">Reference proteome</keyword>
<dbReference type="EMBL" id="JABTCF010000014">
    <property type="protein sequence ID" value="MBD0779642.1"/>
    <property type="molecule type" value="Genomic_DNA"/>
</dbReference>
<dbReference type="Gene3D" id="1.10.10.10">
    <property type="entry name" value="Winged helix-like DNA-binding domain superfamily/Winged helix DNA-binding domain"/>
    <property type="match status" value="1"/>
</dbReference>
<dbReference type="SUPFAM" id="SSF48295">
    <property type="entry name" value="TrpR-like"/>
    <property type="match status" value="1"/>
</dbReference>
<gene>
    <name evidence="1" type="ORF">HPE56_17715</name>
    <name evidence="2" type="ORF">HPE56_19575</name>
</gene>
<dbReference type="Proteomes" id="UP001166021">
    <property type="component" value="Unassembled WGS sequence"/>
</dbReference>
<proteinExistence type="predicted"/>
<dbReference type="InterPro" id="IPR010921">
    <property type="entry name" value="Trp_repressor/repl_initiator"/>
</dbReference>